<dbReference type="Proteomes" id="UP001221142">
    <property type="component" value="Unassembled WGS sequence"/>
</dbReference>
<name>A0AAD7C8X5_9AGAR</name>
<feature type="compositionally biased region" description="Polar residues" evidence="1">
    <location>
        <begin position="1"/>
        <end position="12"/>
    </location>
</feature>
<dbReference type="AlphaFoldDB" id="A0AAD7C8X5"/>
<feature type="region of interest" description="Disordered" evidence="1">
    <location>
        <begin position="116"/>
        <end position="155"/>
    </location>
</feature>
<dbReference type="EMBL" id="JARKIF010000004">
    <property type="protein sequence ID" value="KAJ7641981.1"/>
    <property type="molecule type" value="Genomic_DNA"/>
</dbReference>
<gene>
    <name evidence="2" type="ORF">FB45DRAFT_1000428</name>
</gene>
<feature type="region of interest" description="Disordered" evidence="1">
    <location>
        <begin position="1"/>
        <end position="27"/>
    </location>
</feature>
<reference evidence="2" key="1">
    <citation type="submission" date="2023-03" db="EMBL/GenBank/DDBJ databases">
        <title>Massive genome expansion in bonnet fungi (Mycena s.s.) driven by repeated elements and novel gene families across ecological guilds.</title>
        <authorList>
            <consortium name="Lawrence Berkeley National Laboratory"/>
            <person name="Harder C.B."/>
            <person name="Miyauchi S."/>
            <person name="Viragh M."/>
            <person name="Kuo A."/>
            <person name="Thoen E."/>
            <person name="Andreopoulos B."/>
            <person name="Lu D."/>
            <person name="Skrede I."/>
            <person name="Drula E."/>
            <person name="Henrissat B."/>
            <person name="Morin E."/>
            <person name="Kohler A."/>
            <person name="Barry K."/>
            <person name="LaButti K."/>
            <person name="Morin E."/>
            <person name="Salamov A."/>
            <person name="Lipzen A."/>
            <person name="Mereny Z."/>
            <person name="Hegedus B."/>
            <person name="Baldrian P."/>
            <person name="Stursova M."/>
            <person name="Weitz H."/>
            <person name="Taylor A."/>
            <person name="Grigoriev I.V."/>
            <person name="Nagy L.G."/>
            <person name="Martin F."/>
            <person name="Kauserud H."/>
        </authorList>
    </citation>
    <scope>NUCLEOTIDE SEQUENCE</scope>
    <source>
        <strain evidence="2">9284</strain>
    </source>
</reference>
<proteinExistence type="predicted"/>
<evidence type="ECO:0000256" key="1">
    <source>
        <dbReference type="SAM" id="MobiDB-lite"/>
    </source>
</evidence>
<keyword evidence="3" id="KW-1185">Reference proteome</keyword>
<sequence length="173" mass="18557">MDAIDTTPSQCSAEDKESTSNVEGPELHVADGVFPDGGLRAWMIWGHRLPPATSSNGLLGIRVFQTNAFSVLCFAAIVQYLGLFTMSFTAGLGRFASGALAEHRFQWLNPPAAQKFTAGSTGRRVGSRVTGHPPTRRPAGRPVPVIAGTGTGRRANTRERPVTITSEYPSAFW</sequence>
<protein>
    <submittedName>
        <fullName evidence="2">Uncharacterized protein</fullName>
    </submittedName>
</protein>
<comment type="caution">
    <text evidence="2">The sequence shown here is derived from an EMBL/GenBank/DDBJ whole genome shotgun (WGS) entry which is preliminary data.</text>
</comment>
<organism evidence="2 3">
    <name type="scientific">Roridomyces roridus</name>
    <dbReference type="NCBI Taxonomy" id="1738132"/>
    <lineage>
        <taxon>Eukaryota</taxon>
        <taxon>Fungi</taxon>
        <taxon>Dikarya</taxon>
        <taxon>Basidiomycota</taxon>
        <taxon>Agaricomycotina</taxon>
        <taxon>Agaricomycetes</taxon>
        <taxon>Agaricomycetidae</taxon>
        <taxon>Agaricales</taxon>
        <taxon>Marasmiineae</taxon>
        <taxon>Mycenaceae</taxon>
        <taxon>Roridomyces</taxon>
    </lineage>
</organism>
<evidence type="ECO:0000313" key="2">
    <source>
        <dbReference type="EMBL" id="KAJ7641981.1"/>
    </source>
</evidence>
<evidence type="ECO:0000313" key="3">
    <source>
        <dbReference type="Proteomes" id="UP001221142"/>
    </source>
</evidence>
<accession>A0AAD7C8X5</accession>